<proteinExistence type="predicted"/>
<evidence type="ECO:0000313" key="1">
    <source>
        <dbReference type="EMBL" id="RHM43940.1"/>
    </source>
</evidence>
<name>A0A415QJQ8_9BACT</name>
<reference evidence="1 2" key="1">
    <citation type="submission" date="2018-08" db="EMBL/GenBank/DDBJ databases">
        <title>A genome reference for cultivated species of the human gut microbiota.</title>
        <authorList>
            <person name="Zou Y."/>
            <person name="Xue W."/>
            <person name="Luo G."/>
        </authorList>
    </citation>
    <scope>NUCLEOTIDE SEQUENCE [LARGE SCALE GENOMIC DNA]</scope>
    <source>
        <strain evidence="1 2">AF34-33</strain>
    </source>
</reference>
<dbReference type="AlphaFoldDB" id="A0A415QJQ8"/>
<dbReference type="Proteomes" id="UP000286038">
    <property type="component" value="Unassembled WGS sequence"/>
</dbReference>
<comment type="caution">
    <text evidence="1">The sequence shown here is derived from an EMBL/GenBank/DDBJ whole genome shotgun (WGS) entry which is preliminary data.</text>
</comment>
<protein>
    <submittedName>
        <fullName evidence="1">Uncharacterized protein</fullName>
    </submittedName>
</protein>
<accession>A0A415QJQ8</accession>
<sequence>MKLSNSIRQALLTLLNQNIIVASWGLSNICIKESYICFFVEGFKYKGSVVISEFNDGYKVIMNKHTLFCKLDSLVINLDEFIEKTTNYENRIDGLLDI</sequence>
<organism evidence="1 2">
    <name type="scientific">Butyricimonas virosa</name>
    <dbReference type="NCBI Taxonomy" id="544645"/>
    <lineage>
        <taxon>Bacteria</taxon>
        <taxon>Pseudomonadati</taxon>
        <taxon>Bacteroidota</taxon>
        <taxon>Bacteroidia</taxon>
        <taxon>Bacteroidales</taxon>
        <taxon>Odoribacteraceae</taxon>
        <taxon>Butyricimonas</taxon>
    </lineage>
</organism>
<dbReference type="EMBL" id="QRPV01000007">
    <property type="protein sequence ID" value="RHM43940.1"/>
    <property type="molecule type" value="Genomic_DNA"/>
</dbReference>
<gene>
    <name evidence="1" type="ORF">DWZ68_07880</name>
</gene>
<dbReference type="RefSeq" id="WP_118449655.1">
    <property type="nucleotide sequence ID" value="NZ_CABJDM010000007.1"/>
</dbReference>
<evidence type="ECO:0000313" key="2">
    <source>
        <dbReference type="Proteomes" id="UP000286038"/>
    </source>
</evidence>